<reference evidence="2" key="1">
    <citation type="submission" date="2019-04" db="EMBL/GenBank/DDBJ databases">
        <title>Nocardioides xinjiangensis sp. nov.</title>
        <authorList>
            <person name="Liu S."/>
        </authorList>
    </citation>
    <scope>NUCLEOTIDE SEQUENCE [LARGE SCALE GENOMIC DNA]</scope>
    <source>
        <strain evidence="2">18</strain>
    </source>
</reference>
<keyword evidence="2" id="KW-1185">Reference proteome</keyword>
<comment type="caution">
    <text evidence="1">The sequence shown here is derived from an EMBL/GenBank/DDBJ whole genome shotgun (WGS) entry which is preliminary data.</text>
</comment>
<organism evidence="1 2">
    <name type="scientific">Glycomyces buryatensis</name>
    <dbReference type="NCBI Taxonomy" id="2570927"/>
    <lineage>
        <taxon>Bacteria</taxon>
        <taxon>Bacillati</taxon>
        <taxon>Actinomycetota</taxon>
        <taxon>Actinomycetes</taxon>
        <taxon>Glycomycetales</taxon>
        <taxon>Glycomycetaceae</taxon>
        <taxon>Glycomyces</taxon>
    </lineage>
</organism>
<dbReference type="AlphaFoldDB" id="A0A4S8QEK8"/>
<reference evidence="1 2" key="2">
    <citation type="submission" date="2019-05" db="EMBL/GenBank/DDBJ databases">
        <title>Glycomyces buryatensis sp. nov.</title>
        <authorList>
            <person name="Nikitina E."/>
        </authorList>
    </citation>
    <scope>NUCLEOTIDE SEQUENCE [LARGE SCALE GENOMIC DNA]</scope>
    <source>
        <strain evidence="1 2">18</strain>
    </source>
</reference>
<dbReference type="OrthoDB" id="4222623at2"/>
<evidence type="ECO:0000313" key="1">
    <source>
        <dbReference type="EMBL" id="THV39659.1"/>
    </source>
</evidence>
<proteinExistence type="predicted"/>
<sequence length="252" mass="26988">MHPQATQLQSNRAMRVLVWICLGSAIALCATGEYHMAVEVGYDWRLAVFYPVALDAYAIAAFKVHRQLDTAVAIGLMIVCNSLSHLLSAGQIPESNELTIAVSAVPPLILWRVHELDAFLTKTMLKALFNPPVPAEATPAGVPAPAVAPPVPVPVVEPVAVPAPVAPVVPDSPAGLDGLAAPVEEPVRFPYGVAPTGIHQEDVWDVVVPLHRNHPRLSAPELKERFNLVPSIRTIQRVVKAAKGRDNVLIAV</sequence>
<accession>A0A4S8QEK8</accession>
<evidence type="ECO:0000313" key="2">
    <source>
        <dbReference type="Proteomes" id="UP000308760"/>
    </source>
</evidence>
<dbReference type="Proteomes" id="UP000308760">
    <property type="component" value="Unassembled WGS sequence"/>
</dbReference>
<dbReference type="RefSeq" id="WP_136535826.1">
    <property type="nucleotide sequence ID" value="NZ_STGY01000065.1"/>
</dbReference>
<protein>
    <recommendedName>
        <fullName evidence="3">DUF2637 domain-containing protein</fullName>
    </recommendedName>
</protein>
<gene>
    <name evidence="1" type="ORF">FAB82_17475</name>
</gene>
<evidence type="ECO:0008006" key="3">
    <source>
        <dbReference type="Google" id="ProtNLM"/>
    </source>
</evidence>
<dbReference type="EMBL" id="STGY01000065">
    <property type="protein sequence ID" value="THV39659.1"/>
    <property type="molecule type" value="Genomic_DNA"/>
</dbReference>
<name>A0A4S8QEK8_9ACTN</name>